<dbReference type="InterPro" id="IPR011032">
    <property type="entry name" value="GroES-like_sf"/>
</dbReference>
<dbReference type="SMART" id="SM00829">
    <property type="entry name" value="PKS_ER"/>
    <property type="match status" value="1"/>
</dbReference>
<dbReference type="CDD" id="cd08249">
    <property type="entry name" value="enoyl_reductase_like"/>
    <property type="match status" value="1"/>
</dbReference>
<dbReference type="GeneID" id="70243210"/>
<dbReference type="InterPro" id="IPR020843">
    <property type="entry name" value="ER"/>
</dbReference>
<dbReference type="PANTHER" id="PTHR45348:SF5">
    <property type="entry name" value="OXIDOREDUCTASE, PUTATIVE (AFU_ORTHOLOGUE AFUA_8G01420)-RELATED"/>
    <property type="match status" value="1"/>
</dbReference>
<evidence type="ECO:0000259" key="3">
    <source>
        <dbReference type="SMART" id="SM00829"/>
    </source>
</evidence>
<dbReference type="GO" id="GO:0016651">
    <property type="term" value="F:oxidoreductase activity, acting on NAD(P)H"/>
    <property type="evidence" value="ECO:0007669"/>
    <property type="project" value="InterPro"/>
</dbReference>
<dbReference type="RefSeq" id="XP_046076992.1">
    <property type="nucleotide sequence ID" value="XM_046212923.1"/>
</dbReference>
<proteinExistence type="inferred from homology"/>
<keyword evidence="5" id="KW-1185">Reference proteome</keyword>
<dbReference type="InterPro" id="IPR047122">
    <property type="entry name" value="Trans-enoyl_RdTase-like"/>
</dbReference>
<comment type="caution">
    <text evidence="4">The sequence shown here is derived from an EMBL/GenBank/DDBJ whole genome shotgun (WGS) entry which is preliminary data.</text>
</comment>
<dbReference type="Gene3D" id="3.40.50.720">
    <property type="entry name" value="NAD(P)-binding Rossmann-like Domain"/>
    <property type="match status" value="1"/>
</dbReference>
<protein>
    <submittedName>
        <fullName evidence="4">Chaperonin 10-like protein</fullName>
    </submittedName>
</protein>
<dbReference type="InterPro" id="IPR036291">
    <property type="entry name" value="NAD(P)-bd_dom_sf"/>
</dbReference>
<dbReference type="Gene3D" id="3.90.180.10">
    <property type="entry name" value="Medium-chain alcohol dehydrogenases, catalytic domain"/>
    <property type="match status" value="1"/>
</dbReference>
<comment type="similarity">
    <text evidence="1">Belongs to the zinc-containing alcohol dehydrogenase family.</text>
</comment>
<evidence type="ECO:0000256" key="1">
    <source>
        <dbReference type="ARBA" id="ARBA00008072"/>
    </source>
</evidence>
<gene>
    <name evidence="4" type="ORF">BGW36DRAFT_335056</name>
</gene>
<dbReference type="Proteomes" id="UP001201262">
    <property type="component" value="Unassembled WGS sequence"/>
</dbReference>
<dbReference type="Pfam" id="PF08240">
    <property type="entry name" value="ADH_N"/>
    <property type="match status" value="1"/>
</dbReference>
<dbReference type="EMBL" id="JAJTJA010000002">
    <property type="protein sequence ID" value="KAH8703974.1"/>
    <property type="molecule type" value="Genomic_DNA"/>
</dbReference>
<keyword evidence="2" id="KW-0560">Oxidoreductase</keyword>
<dbReference type="AlphaFoldDB" id="A0AAD4L3K0"/>
<reference evidence="4" key="1">
    <citation type="submission" date="2021-12" db="EMBL/GenBank/DDBJ databases">
        <title>Convergent genome expansion in fungi linked to evolution of root-endophyte symbiosis.</title>
        <authorList>
            <consortium name="DOE Joint Genome Institute"/>
            <person name="Ke Y.-H."/>
            <person name="Bonito G."/>
            <person name="Liao H.-L."/>
            <person name="Looney B."/>
            <person name="Rojas-Flechas A."/>
            <person name="Nash J."/>
            <person name="Hameed K."/>
            <person name="Schadt C."/>
            <person name="Martin F."/>
            <person name="Crous P.W."/>
            <person name="Miettinen O."/>
            <person name="Magnuson J.K."/>
            <person name="Labbe J."/>
            <person name="Jacobson D."/>
            <person name="Doktycz M.J."/>
            <person name="Veneault-Fourrey C."/>
            <person name="Kuo A."/>
            <person name="Mondo S."/>
            <person name="Calhoun S."/>
            <person name="Riley R."/>
            <person name="Ohm R."/>
            <person name="LaButti K."/>
            <person name="Andreopoulos B."/>
            <person name="Pangilinan J."/>
            <person name="Nolan M."/>
            <person name="Tritt A."/>
            <person name="Clum A."/>
            <person name="Lipzen A."/>
            <person name="Daum C."/>
            <person name="Barry K."/>
            <person name="Grigoriev I.V."/>
            <person name="Vilgalys R."/>
        </authorList>
    </citation>
    <scope>NUCLEOTIDE SEQUENCE</scope>
    <source>
        <strain evidence="4">PMI_201</strain>
    </source>
</reference>
<evidence type="ECO:0000313" key="5">
    <source>
        <dbReference type="Proteomes" id="UP001201262"/>
    </source>
</evidence>
<sequence length="343" mass="36918">MYEVVIHSGPKAEVVQSPIPKPKPDQLVIKVIVSGSNPKDWKYPEWTEAVINQGDDIAGIVHEVGSGVTEFKIGARVAAFHEMATPGGSYAEYAVSWAHTTFHLPEKTTYEEASTIPLAALTASLALFGRLSLPTPFSPAKEKIPLIIYGGSSAVGAFAIKLAQKANIHPLFVVAGSGTSFVEKLIDSSKGDRIIDYRPGIDHVVDEIYKTAKASGEETIKYALDSITLDATYGAIAKVLDSKEGQFTGVLPFNENVFPSTVTTSMTNVGSVHSPKVPGDEDLGFVFSRLFSKGLKEGWFSGHPHEVVRNGLEGVEEALKNLKDGKNSASKYVFRVKDTPGLK</sequence>
<dbReference type="InterPro" id="IPR013154">
    <property type="entry name" value="ADH-like_N"/>
</dbReference>
<dbReference type="PANTHER" id="PTHR45348">
    <property type="entry name" value="HYPOTHETICAL OXIDOREDUCTASE (EUROFUNG)"/>
    <property type="match status" value="1"/>
</dbReference>
<dbReference type="SUPFAM" id="SSF51735">
    <property type="entry name" value="NAD(P)-binding Rossmann-fold domains"/>
    <property type="match status" value="1"/>
</dbReference>
<organism evidence="4 5">
    <name type="scientific">Talaromyces proteolyticus</name>
    <dbReference type="NCBI Taxonomy" id="1131652"/>
    <lineage>
        <taxon>Eukaryota</taxon>
        <taxon>Fungi</taxon>
        <taxon>Dikarya</taxon>
        <taxon>Ascomycota</taxon>
        <taxon>Pezizomycotina</taxon>
        <taxon>Eurotiomycetes</taxon>
        <taxon>Eurotiomycetidae</taxon>
        <taxon>Eurotiales</taxon>
        <taxon>Trichocomaceae</taxon>
        <taxon>Talaromyces</taxon>
        <taxon>Talaromyces sect. Bacilispori</taxon>
    </lineage>
</organism>
<name>A0AAD4L3K0_9EURO</name>
<dbReference type="SUPFAM" id="SSF50129">
    <property type="entry name" value="GroES-like"/>
    <property type="match status" value="1"/>
</dbReference>
<accession>A0AAD4L3K0</accession>
<evidence type="ECO:0000313" key="4">
    <source>
        <dbReference type="EMBL" id="KAH8703974.1"/>
    </source>
</evidence>
<feature type="domain" description="Enoyl reductase (ER)" evidence="3">
    <location>
        <begin position="9"/>
        <end position="334"/>
    </location>
</feature>
<evidence type="ECO:0000256" key="2">
    <source>
        <dbReference type="ARBA" id="ARBA00023002"/>
    </source>
</evidence>